<feature type="transmembrane region" description="Helical" evidence="5">
    <location>
        <begin position="168"/>
        <end position="188"/>
    </location>
</feature>
<dbReference type="PANTHER" id="PTHR12489:SF16">
    <property type="entry name" value="LHFPL TETRASPAN SUBFAMILY MEMBER 6 PROTEIN-RELATED"/>
    <property type="match status" value="1"/>
</dbReference>
<evidence type="ECO:0000256" key="1">
    <source>
        <dbReference type="ARBA" id="ARBA00004141"/>
    </source>
</evidence>
<dbReference type="PANTHER" id="PTHR12489">
    <property type="entry name" value="LIPOMA HMGIC FUSION PARTNER-LIKE PROTEIN"/>
    <property type="match status" value="1"/>
</dbReference>
<keyword evidence="4 5" id="KW-0472">Membrane</keyword>
<evidence type="ECO:0000313" key="6">
    <source>
        <dbReference type="EMBL" id="MBW18058.1"/>
    </source>
</evidence>
<organism evidence="7">
    <name type="scientific">Melanaphis sacchari</name>
    <dbReference type="NCBI Taxonomy" id="742174"/>
    <lineage>
        <taxon>Eukaryota</taxon>
        <taxon>Metazoa</taxon>
        <taxon>Ecdysozoa</taxon>
        <taxon>Arthropoda</taxon>
        <taxon>Hexapoda</taxon>
        <taxon>Insecta</taxon>
        <taxon>Pterygota</taxon>
        <taxon>Neoptera</taxon>
        <taxon>Paraneoptera</taxon>
        <taxon>Hemiptera</taxon>
        <taxon>Sternorrhyncha</taxon>
        <taxon>Aphidomorpha</taxon>
        <taxon>Aphidoidea</taxon>
        <taxon>Aphididae</taxon>
        <taxon>Aphidini</taxon>
        <taxon>Melanaphis</taxon>
    </lineage>
</organism>
<evidence type="ECO:0000256" key="4">
    <source>
        <dbReference type="ARBA" id="ARBA00023136"/>
    </source>
</evidence>
<dbReference type="OrthoDB" id="5873721at2759"/>
<sequence>MATTLTVAGMCWATLSLAASFLCSFGFYLPFWIQGRLMDKADAYFSSFRRCNYPRLMSDGTVALVHECGRYAKFNDIPSIWWQISTILIGGATAITMIVAVSAVSACCVTHVIQKSTAKVAGYLQLLAAALVSSGGAIYPIGWDNREVKESCGNISGPYKLGTCHLSWSVYMLGSSVALLLLCFYLSFYSSRDSPGSSFRSI</sequence>
<evidence type="ECO:0000256" key="2">
    <source>
        <dbReference type="ARBA" id="ARBA00022692"/>
    </source>
</evidence>
<evidence type="ECO:0000256" key="5">
    <source>
        <dbReference type="SAM" id="Phobius"/>
    </source>
</evidence>
<proteinExistence type="predicted"/>
<evidence type="ECO:0000256" key="3">
    <source>
        <dbReference type="ARBA" id="ARBA00022989"/>
    </source>
</evidence>
<evidence type="ECO:0000313" key="7">
    <source>
        <dbReference type="EMBL" id="MBW18405.1"/>
    </source>
</evidence>
<gene>
    <name evidence="7" type="primary">lhfp_1</name>
    <name evidence="6" type="synonym">lhfp_0</name>
</gene>
<dbReference type="InterPro" id="IPR019372">
    <property type="entry name" value="LHFPL"/>
</dbReference>
<dbReference type="GO" id="GO:0016020">
    <property type="term" value="C:membrane"/>
    <property type="evidence" value="ECO:0007669"/>
    <property type="project" value="UniProtKB-SubCell"/>
</dbReference>
<accession>A0A2H8TVV3</accession>
<dbReference type="EMBL" id="GFXV01006600">
    <property type="protein sequence ID" value="MBW18405.1"/>
    <property type="molecule type" value="Transcribed_RNA"/>
</dbReference>
<feature type="transmembrane region" description="Helical" evidence="5">
    <location>
        <begin position="80"/>
        <end position="113"/>
    </location>
</feature>
<dbReference type="Gene3D" id="1.20.140.150">
    <property type="match status" value="1"/>
</dbReference>
<protein>
    <submittedName>
        <fullName evidence="7">Lipoma HMGIC fusion partner</fullName>
    </submittedName>
</protein>
<dbReference type="Pfam" id="PF10242">
    <property type="entry name" value="L_HMGIC_fpl"/>
    <property type="match status" value="1"/>
</dbReference>
<name>A0A2H8TVV3_9HEMI</name>
<keyword evidence="2 5" id="KW-0812">Transmembrane</keyword>
<dbReference type="EMBL" id="GFXV01006253">
    <property type="protein sequence ID" value="MBW18058.1"/>
    <property type="molecule type" value="Transcribed_RNA"/>
</dbReference>
<reference evidence="7" key="1">
    <citation type="submission" date="2017-10" db="EMBL/GenBank/DDBJ databases">
        <title>Transcriptome Assembly of Sugarcane Aphid Adults.</title>
        <authorList>
            <person name="Scully E.D."/>
            <person name="Palmer N.A."/>
            <person name="Geib S.M."/>
            <person name="Sarath G."/>
            <person name="Sattler S.E."/>
        </authorList>
    </citation>
    <scope>NUCLEOTIDE SEQUENCE</scope>
    <source>
        <tissue evidence="7">Whole body</tissue>
    </source>
</reference>
<feature type="transmembrane region" description="Helical" evidence="5">
    <location>
        <begin position="120"/>
        <end position="141"/>
    </location>
</feature>
<dbReference type="AlphaFoldDB" id="A0A2H8TVV3"/>
<keyword evidence="3 5" id="KW-1133">Transmembrane helix</keyword>
<comment type="subcellular location">
    <subcellularLocation>
        <location evidence="1">Membrane</location>
        <topology evidence="1">Multi-pass membrane protein</topology>
    </subcellularLocation>
</comment>